<feature type="non-terminal residue" evidence="2">
    <location>
        <position position="1"/>
    </location>
</feature>
<dbReference type="EMBL" id="BKCP01000558">
    <property type="protein sequence ID" value="GER25800.1"/>
    <property type="molecule type" value="Genomic_DNA"/>
</dbReference>
<evidence type="ECO:0000313" key="2">
    <source>
        <dbReference type="EMBL" id="GER25800.1"/>
    </source>
</evidence>
<proteinExistence type="predicted"/>
<keyword evidence="3" id="KW-1185">Reference proteome</keyword>
<accession>A0A5A7NZ99</accession>
<reference evidence="3" key="1">
    <citation type="journal article" date="2019" name="Curr. Biol.">
        <title>Genome Sequence of Striga asiatica Provides Insight into the Evolution of Plant Parasitism.</title>
        <authorList>
            <person name="Yoshida S."/>
            <person name="Kim S."/>
            <person name="Wafula E.K."/>
            <person name="Tanskanen J."/>
            <person name="Kim Y.M."/>
            <person name="Honaas L."/>
            <person name="Yang Z."/>
            <person name="Spallek T."/>
            <person name="Conn C.E."/>
            <person name="Ichihashi Y."/>
            <person name="Cheong K."/>
            <person name="Cui S."/>
            <person name="Der J.P."/>
            <person name="Gundlach H."/>
            <person name="Jiao Y."/>
            <person name="Hori C."/>
            <person name="Ishida J.K."/>
            <person name="Kasahara H."/>
            <person name="Kiba T."/>
            <person name="Kim M.S."/>
            <person name="Koo N."/>
            <person name="Laohavisit A."/>
            <person name="Lee Y.H."/>
            <person name="Lumba S."/>
            <person name="McCourt P."/>
            <person name="Mortimer J.C."/>
            <person name="Mutuku J.M."/>
            <person name="Nomura T."/>
            <person name="Sasaki-Sekimoto Y."/>
            <person name="Seto Y."/>
            <person name="Wang Y."/>
            <person name="Wakatake T."/>
            <person name="Sakakibara H."/>
            <person name="Demura T."/>
            <person name="Yamaguchi S."/>
            <person name="Yoneyama K."/>
            <person name="Manabe R.I."/>
            <person name="Nelson D.C."/>
            <person name="Schulman A.H."/>
            <person name="Timko M.P."/>
            <person name="dePamphilis C.W."/>
            <person name="Choi D."/>
            <person name="Shirasu K."/>
        </authorList>
    </citation>
    <scope>NUCLEOTIDE SEQUENCE [LARGE SCALE GENOMIC DNA]</scope>
    <source>
        <strain evidence="3">cv. UVA1</strain>
    </source>
</reference>
<organism evidence="2 3">
    <name type="scientific">Striga asiatica</name>
    <name type="common">Asiatic witchweed</name>
    <name type="synonym">Buchnera asiatica</name>
    <dbReference type="NCBI Taxonomy" id="4170"/>
    <lineage>
        <taxon>Eukaryota</taxon>
        <taxon>Viridiplantae</taxon>
        <taxon>Streptophyta</taxon>
        <taxon>Embryophyta</taxon>
        <taxon>Tracheophyta</taxon>
        <taxon>Spermatophyta</taxon>
        <taxon>Magnoliopsida</taxon>
        <taxon>eudicotyledons</taxon>
        <taxon>Gunneridae</taxon>
        <taxon>Pentapetalae</taxon>
        <taxon>asterids</taxon>
        <taxon>lamiids</taxon>
        <taxon>Lamiales</taxon>
        <taxon>Orobanchaceae</taxon>
        <taxon>Buchnereae</taxon>
        <taxon>Striga</taxon>
    </lineage>
</organism>
<sequence>DACSEISGLKEVKIETTLDSTEAEPLEAVRSNYTEQLKPKRSGSDDDDDGSGPPDKHWICLHCKKKAEKTNLPASTWQFKYSRNLSYHYNTKHNEIVKKGHFCKECWNSFRTHKQLLNHECQGRVPGPR</sequence>
<evidence type="ECO:0000256" key="1">
    <source>
        <dbReference type="SAM" id="MobiDB-lite"/>
    </source>
</evidence>
<dbReference type="Proteomes" id="UP000325081">
    <property type="component" value="Unassembled WGS sequence"/>
</dbReference>
<feature type="non-terminal residue" evidence="2">
    <location>
        <position position="129"/>
    </location>
</feature>
<feature type="region of interest" description="Disordered" evidence="1">
    <location>
        <begin position="20"/>
        <end position="53"/>
    </location>
</feature>
<comment type="caution">
    <text evidence="2">The sequence shown here is derived from an EMBL/GenBank/DDBJ whole genome shotgun (WGS) entry which is preliminary data.</text>
</comment>
<dbReference type="AlphaFoldDB" id="A0A5A7NZ99"/>
<gene>
    <name evidence="2" type="ORF">STAS_01409</name>
</gene>
<name>A0A5A7NZ99_STRAF</name>
<protein>
    <submittedName>
        <fullName evidence="2">Zinc finger protein</fullName>
    </submittedName>
</protein>
<evidence type="ECO:0000313" key="3">
    <source>
        <dbReference type="Proteomes" id="UP000325081"/>
    </source>
</evidence>